<organism evidence="1 2">
    <name type="scientific">Funneliformis caledonium</name>
    <dbReference type="NCBI Taxonomy" id="1117310"/>
    <lineage>
        <taxon>Eukaryota</taxon>
        <taxon>Fungi</taxon>
        <taxon>Fungi incertae sedis</taxon>
        <taxon>Mucoromycota</taxon>
        <taxon>Glomeromycotina</taxon>
        <taxon>Glomeromycetes</taxon>
        <taxon>Glomerales</taxon>
        <taxon>Glomeraceae</taxon>
        <taxon>Funneliformis</taxon>
    </lineage>
</organism>
<feature type="non-terminal residue" evidence="1">
    <location>
        <position position="1"/>
    </location>
</feature>
<keyword evidence="2" id="KW-1185">Reference proteome</keyword>
<sequence>SQASVTTGTEAKGTVQNIMVQNTNFNIWESNGGHRNTNLRQPDTVLRELQNNQILLQLDYWKLKYFES</sequence>
<evidence type="ECO:0000313" key="2">
    <source>
        <dbReference type="Proteomes" id="UP000789570"/>
    </source>
</evidence>
<dbReference type="EMBL" id="CAJVPQ010017371">
    <property type="protein sequence ID" value="CAG8748231.1"/>
    <property type="molecule type" value="Genomic_DNA"/>
</dbReference>
<gene>
    <name evidence="1" type="ORF">FCALED_LOCUS16117</name>
</gene>
<protein>
    <submittedName>
        <fullName evidence="1">6682_t:CDS:1</fullName>
    </submittedName>
</protein>
<feature type="non-terminal residue" evidence="1">
    <location>
        <position position="68"/>
    </location>
</feature>
<proteinExistence type="predicted"/>
<name>A0A9N9ITY4_9GLOM</name>
<dbReference type="Proteomes" id="UP000789570">
    <property type="component" value="Unassembled WGS sequence"/>
</dbReference>
<dbReference type="AlphaFoldDB" id="A0A9N9ITY4"/>
<comment type="caution">
    <text evidence="1">The sequence shown here is derived from an EMBL/GenBank/DDBJ whole genome shotgun (WGS) entry which is preliminary data.</text>
</comment>
<reference evidence="1" key="1">
    <citation type="submission" date="2021-06" db="EMBL/GenBank/DDBJ databases">
        <authorList>
            <person name="Kallberg Y."/>
            <person name="Tangrot J."/>
            <person name="Rosling A."/>
        </authorList>
    </citation>
    <scope>NUCLEOTIDE SEQUENCE</scope>
    <source>
        <strain evidence="1">UK204</strain>
    </source>
</reference>
<accession>A0A9N9ITY4</accession>
<evidence type="ECO:0000313" key="1">
    <source>
        <dbReference type="EMBL" id="CAG8748231.1"/>
    </source>
</evidence>